<evidence type="ECO:0008006" key="3">
    <source>
        <dbReference type="Google" id="ProtNLM"/>
    </source>
</evidence>
<evidence type="ECO:0000313" key="2">
    <source>
        <dbReference type="Proteomes" id="UP000606396"/>
    </source>
</evidence>
<accession>A0ABR8HIZ4</accession>
<dbReference type="RefSeq" id="WP_190952212.1">
    <property type="nucleotide sequence ID" value="NZ_JACJTC010000027.1"/>
</dbReference>
<gene>
    <name evidence="1" type="ORF">H6G94_30460</name>
</gene>
<protein>
    <recommendedName>
        <fullName evidence="3">Transposase</fullName>
    </recommendedName>
</protein>
<sequence length="73" mass="8593">MNAYLMLSLHSQTLNNHSALELNQITDTIATKFCEHDWWDFGQGWKNLLNNLRLVIQPFIFFNLLKPWLGVFA</sequence>
<comment type="caution">
    <text evidence="1">The sequence shown here is derived from an EMBL/GenBank/DDBJ whole genome shotgun (WGS) entry which is preliminary data.</text>
</comment>
<keyword evidence="2" id="KW-1185">Reference proteome</keyword>
<dbReference type="Proteomes" id="UP000606396">
    <property type="component" value="Unassembled WGS sequence"/>
</dbReference>
<proteinExistence type="predicted"/>
<name>A0ABR8HIZ4_NOSPU</name>
<evidence type="ECO:0000313" key="1">
    <source>
        <dbReference type="EMBL" id="MBD2615527.1"/>
    </source>
</evidence>
<reference evidence="1 2" key="1">
    <citation type="journal article" date="2020" name="ISME J.">
        <title>Comparative genomics reveals insights into cyanobacterial evolution and habitat adaptation.</title>
        <authorList>
            <person name="Chen M.Y."/>
            <person name="Teng W.K."/>
            <person name="Zhao L."/>
            <person name="Hu C.X."/>
            <person name="Zhou Y.K."/>
            <person name="Han B.P."/>
            <person name="Song L.R."/>
            <person name="Shu W.S."/>
        </authorList>
    </citation>
    <scope>NUCLEOTIDE SEQUENCE [LARGE SCALE GENOMIC DNA]</scope>
    <source>
        <strain evidence="1 2">FACHB-252</strain>
    </source>
</reference>
<organism evidence="1 2">
    <name type="scientific">Nostoc punctiforme FACHB-252</name>
    <dbReference type="NCBI Taxonomy" id="1357509"/>
    <lineage>
        <taxon>Bacteria</taxon>
        <taxon>Bacillati</taxon>
        <taxon>Cyanobacteriota</taxon>
        <taxon>Cyanophyceae</taxon>
        <taxon>Nostocales</taxon>
        <taxon>Nostocaceae</taxon>
        <taxon>Nostoc</taxon>
    </lineage>
</organism>
<dbReference type="EMBL" id="JACJTC010000027">
    <property type="protein sequence ID" value="MBD2615527.1"/>
    <property type="molecule type" value="Genomic_DNA"/>
</dbReference>